<feature type="transmembrane region" description="Helical" evidence="1">
    <location>
        <begin position="14"/>
        <end position="35"/>
    </location>
</feature>
<organism evidence="2 3">
    <name type="scientific">Paenibacillus foliorum</name>
    <dbReference type="NCBI Taxonomy" id="2654974"/>
    <lineage>
        <taxon>Bacteria</taxon>
        <taxon>Bacillati</taxon>
        <taxon>Bacillota</taxon>
        <taxon>Bacilli</taxon>
        <taxon>Bacillales</taxon>
        <taxon>Paenibacillaceae</taxon>
        <taxon>Paenibacillus</taxon>
    </lineage>
</organism>
<dbReference type="Proteomes" id="UP000641588">
    <property type="component" value="Unassembled WGS sequence"/>
</dbReference>
<proteinExistence type="predicted"/>
<evidence type="ECO:0000313" key="3">
    <source>
        <dbReference type="Proteomes" id="UP000641588"/>
    </source>
</evidence>
<comment type="caution">
    <text evidence="2">The sequence shown here is derived from an EMBL/GenBank/DDBJ whole genome shotgun (WGS) entry which is preliminary data.</text>
</comment>
<sequence length="444" mass="49532">MSSNHEQKVTFKQLLTFFIPLGISSSLITISHVIINSTLARSASPEIIIASYALPMSILGLTEKPALLMRQTCSALVRDRVSFRAMSIISWYVLACVLILGSLICYTPLGKWVFLYFFGASEELVKPMIQVYQVLMFVSIFSVLRCMYQGIIIFNMRTKWLTIGMFFRLTAMYSLSVYYIQTNQVNSAQVGAIIFLVGMMVEAAVSVWEGRSLLKKIPEKKPDHPIEHPRQIFHFYKPLLYSSIIAVIIGPSINAFLGKTMDFQLAVASFTIAASLTQLVISFFSYIHQIVLNFYRKDSASVIRFTLILAFIPGLLIAILSYTPLGPWFMQNVMGVNERLMHASLDTLRVFTIMTLVFPWLDFGNGLVLLRGETKLMVWSQAANVAITLITLTVCILLSPGWNGMIGALAQSFGVAAEAAVVWYVLRAIGKSTGKAGFRSTLKS</sequence>
<feature type="transmembrane region" description="Helical" evidence="1">
    <location>
        <begin position="129"/>
        <end position="148"/>
    </location>
</feature>
<keyword evidence="1" id="KW-0472">Membrane</keyword>
<dbReference type="RefSeq" id="WP_171656213.1">
    <property type="nucleotide sequence ID" value="NZ_WHOD01000128.1"/>
</dbReference>
<accession>A0A972GW20</accession>
<keyword evidence="3" id="KW-1185">Reference proteome</keyword>
<feature type="transmembrane region" description="Helical" evidence="1">
    <location>
        <begin position="408"/>
        <end position="426"/>
    </location>
</feature>
<feature type="transmembrane region" description="Helical" evidence="1">
    <location>
        <begin position="350"/>
        <end position="370"/>
    </location>
</feature>
<feature type="transmembrane region" description="Helical" evidence="1">
    <location>
        <begin position="160"/>
        <end position="181"/>
    </location>
</feature>
<feature type="transmembrane region" description="Helical" evidence="1">
    <location>
        <begin position="88"/>
        <end position="109"/>
    </location>
</feature>
<feature type="transmembrane region" description="Helical" evidence="1">
    <location>
        <begin position="47"/>
        <end position="67"/>
    </location>
</feature>
<dbReference type="EMBL" id="WHOD01000128">
    <property type="protein sequence ID" value="NOU97961.1"/>
    <property type="molecule type" value="Genomic_DNA"/>
</dbReference>
<gene>
    <name evidence="2" type="ORF">GC093_32750</name>
</gene>
<feature type="transmembrane region" description="Helical" evidence="1">
    <location>
        <begin position="263"/>
        <end position="287"/>
    </location>
</feature>
<reference evidence="2" key="1">
    <citation type="submission" date="2019-10" db="EMBL/GenBank/DDBJ databases">
        <title>Description of Paenibacillus glebae sp. nov.</title>
        <authorList>
            <person name="Carlier A."/>
            <person name="Qi S."/>
        </authorList>
    </citation>
    <scope>NUCLEOTIDE SEQUENCE</scope>
    <source>
        <strain evidence="2">LMG 31456</strain>
    </source>
</reference>
<feature type="transmembrane region" description="Helical" evidence="1">
    <location>
        <begin position="187"/>
        <end position="208"/>
    </location>
</feature>
<evidence type="ECO:0000256" key="1">
    <source>
        <dbReference type="SAM" id="Phobius"/>
    </source>
</evidence>
<protein>
    <submittedName>
        <fullName evidence="2">Multi antimicrobial extrusion protein MatE</fullName>
    </submittedName>
</protein>
<feature type="transmembrane region" description="Helical" evidence="1">
    <location>
        <begin position="239"/>
        <end position="257"/>
    </location>
</feature>
<feature type="transmembrane region" description="Helical" evidence="1">
    <location>
        <begin position="307"/>
        <end position="330"/>
    </location>
</feature>
<keyword evidence="1" id="KW-1133">Transmembrane helix</keyword>
<keyword evidence="1" id="KW-0812">Transmembrane</keyword>
<name>A0A972GW20_9BACL</name>
<dbReference type="AlphaFoldDB" id="A0A972GW20"/>
<evidence type="ECO:0000313" key="2">
    <source>
        <dbReference type="EMBL" id="NOU97961.1"/>
    </source>
</evidence>
<feature type="transmembrane region" description="Helical" evidence="1">
    <location>
        <begin position="382"/>
        <end position="402"/>
    </location>
</feature>